<keyword evidence="4" id="KW-1185">Reference proteome</keyword>
<keyword evidence="2" id="KW-1133">Transmembrane helix</keyword>
<sequence length="167" mass="18199">MRSHPCNAVGSQLLIVGGYPSSVRVDITAPSDSELIKVLDMNEMSWSSRYTPGTIYKTPDLVRKKAEFHLGRIDPHSGWADDGLRDAFHYSINGTTSGKPPPQKLSGGEIAAIAVSIVIGVPLLLFVIFCLIFGSLPKPQSPPPDRPFSNRPNPEVVEERPARPIDL</sequence>
<dbReference type="AlphaFoldDB" id="A0A3N4JMR6"/>
<keyword evidence="2" id="KW-0812">Transmembrane</keyword>
<evidence type="ECO:0000313" key="3">
    <source>
        <dbReference type="EMBL" id="RPA98061.1"/>
    </source>
</evidence>
<accession>A0A3N4JMR6</accession>
<keyword evidence="2" id="KW-0472">Membrane</keyword>
<dbReference type="Proteomes" id="UP000276215">
    <property type="component" value="Unassembled WGS sequence"/>
</dbReference>
<feature type="region of interest" description="Disordered" evidence="1">
    <location>
        <begin position="138"/>
        <end position="167"/>
    </location>
</feature>
<proteinExistence type="predicted"/>
<feature type="compositionally biased region" description="Basic and acidic residues" evidence="1">
    <location>
        <begin position="157"/>
        <end position="167"/>
    </location>
</feature>
<protein>
    <submittedName>
        <fullName evidence="3">Uncharacterized protein</fullName>
    </submittedName>
</protein>
<organism evidence="3 4">
    <name type="scientific">Choiromyces venosus 120613-1</name>
    <dbReference type="NCBI Taxonomy" id="1336337"/>
    <lineage>
        <taxon>Eukaryota</taxon>
        <taxon>Fungi</taxon>
        <taxon>Dikarya</taxon>
        <taxon>Ascomycota</taxon>
        <taxon>Pezizomycotina</taxon>
        <taxon>Pezizomycetes</taxon>
        <taxon>Pezizales</taxon>
        <taxon>Tuberaceae</taxon>
        <taxon>Choiromyces</taxon>
    </lineage>
</organism>
<dbReference type="OrthoDB" id="10251809at2759"/>
<dbReference type="STRING" id="1336337.A0A3N4JMR6"/>
<evidence type="ECO:0000256" key="1">
    <source>
        <dbReference type="SAM" id="MobiDB-lite"/>
    </source>
</evidence>
<feature type="transmembrane region" description="Helical" evidence="2">
    <location>
        <begin position="110"/>
        <end position="136"/>
    </location>
</feature>
<reference evidence="3 4" key="1">
    <citation type="journal article" date="2018" name="Nat. Ecol. Evol.">
        <title>Pezizomycetes genomes reveal the molecular basis of ectomycorrhizal truffle lifestyle.</title>
        <authorList>
            <person name="Murat C."/>
            <person name="Payen T."/>
            <person name="Noel B."/>
            <person name="Kuo A."/>
            <person name="Morin E."/>
            <person name="Chen J."/>
            <person name="Kohler A."/>
            <person name="Krizsan K."/>
            <person name="Balestrini R."/>
            <person name="Da Silva C."/>
            <person name="Montanini B."/>
            <person name="Hainaut M."/>
            <person name="Levati E."/>
            <person name="Barry K.W."/>
            <person name="Belfiori B."/>
            <person name="Cichocki N."/>
            <person name="Clum A."/>
            <person name="Dockter R.B."/>
            <person name="Fauchery L."/>
            <person name="Guy J."/>
            <person name="Iotti M."/>
            <person name="Le Tacon F."/>
            <person name="Lindquist E.A."/>
            <person name="Lipzen A."/>
            <person name="Malagnac F."/>
            <person name="Mello A."/>
            <person name="Molinier V."/>
            <person name="Miyauchi S."/>
            <person name="Poulain J."/>
            <person name="Riccioni C."/>
            <person name="Rubini A."/>
            <person name="Sitrit Y."/>
            <person name="Splivallo R."/>
            <person name="Traeger S."/>
            <person name="Wang M."/>
            <person name="Zifcakova L."/>
            <person name="Wipf D."/>
            <person name="Zambonelli A."/>
            <person name="Paolocci F."/>
            <person name="Nowrousian M."/>
            <person name="Ottonello S."/>
            <person name="Baldrian P."/>
            <person name="Spatafora J.W."/>
            <person name="Henrissat B."/>
            <person name="Nagy L.G."/>
            <person name="Aury J.M."/>
            <person name="Wincker P."/>
            <person name="Grigoriev I.V."/>
            <person name="Bonfante P."/>
            <person name="Martin F.M."/>
        </authorList>
    </citation>
    <scope>NUCLEOTIDE SEQUENCE [LARGE SCALE GENOMIC DNA]</scope>
    <source>
        <strain evidence="3 4">120613-1</strain>
    </source>
</reference>
<name>A0A3N4JMR6_9PEZI</name>
<dbReference type="EMBL" id="ML120399">
    <property type="protein sequence ID" value="RPA98061.1"/>
    <property type="molecule type" value="Genomic_DNA"/>
</dbReference>
<evidence type="ECO:0000256" key="2">
    <source>
        <dbReference type="SAM" id="Phobius"/>
    </source>
</evidence>
<gene>
    <name evidence="3" type="ORF">L873DRAFT_1067579</name>
</gene>
<evidence type="ECO:0000313" key="4">
    <source>
        <dbReference type="Proteomes" id="UP000276215"/>
    </source>
</evidence>